<gene>
    <name evidence="3" type="ORF">KFK14_12805</name>
</gene>
<dbReference type="EMBL" id="CP073910">
    <property type="protein sequence ID" value="QUT04026.1"/>
    <property type="molecule type" value="Genomic_DNA"/>
</dbReference>
<accession>A0A975K356</accession>
<dbReference type="KEGG" id="spph:KFK14_12805"/>
<reference evidence="3" key="1">
    <citation type="submission" date="2021-04" db="EMBL/GenBank/DDBJ databases">
        <title>Isolation of p-tert-butylphenol degrading bacteria Sphingobium phenoxybenzoativorans Tas13 from active sludge.</title>
        <authorList>
            <person name="Li Y."/>
        </authorList>
    </citation>
    <scope>NUCLEOTIDE SEQUENCE</scope>
    <source>
        <strain evidence="3">Tas13</strain>
    </source>
</reference>
<keyword evidence="4" id="KW-1185">Reference proteome</keyword>
<dbReference type="PROSITE" id="PS50943">
    <property type="entry name" value="HTH_CROC1"/>
    <property type="match status" value="1"/>
</dbReference>
<feature type="compositionally biased region" description="Basic and acidic residues" evidence="1">
    <location>
        <begin position="63"/>
        <end position="72"/>
    </location>
</feature>
<name>A0A975K356_9SPHN</name>
<dbReference type="InterPro" id="IPR001387">
    <property type="entry name" value="Cro/C1-type_HTH"/>
</dbReference>
<evidence type="ECO:0000313" key="3">
    <source>
        <dbReference type="EMBL" id="QUT04026.1"/>
    </source>
</evidence>
<dbReference type="Gene3D" id="1.10.260.40">
    <property type="entry name" value="lambda repressor-like DNA-binding domains"/>
    <property type="match status" value="1"/>
</dbReference>
<sequence length="84" mass="9381">MQLRAYRKLTGLTLDQVAEIVGVANASVVSRHERGVQRPETETVEKYRDLTDGAVTERDWHELSLQVREKSSAAEPQTKEASSA</sequence>
<feature type="domain" description="HTH cro/C1-type" evidence="2">
    <location>
        <begin position="3"/>
        <end position="58"/>
    </location>
</feature>
<dbReference type="Pfam" id="PF13560">
    <property type="entry name" value="HTH_31"/>
    <property type="match status" value="1"/>
</dbReference>
<dbReference type="AlphaFoldDB" id="A0A975K356"/>
<protein>
    <submittedName>
        <fullName evidence="3">Helix-turn-helix transcriptional regulator</fullName>
    </submittedName>
</protein>
<dbReference type="RefSeq" id="WP_212607921.1">
    <property type="nucleotide sequence ID" value="NZ_CP073910.1"/>
</dbReference>
<dbReference type="SUPFAM" id="SSF47413">
    <property type="entry name" value="lambda repressor-like DNA-binding domains"/>
    <property type="match status" value="1"/>
</dbReference>
<feature type="region of interest" description="Disordered" evidence="1">
    <location>
        <begin position="63"/>
        <end position="84"/>
    </location>
</feature>
<proteinExistence type="predicted"/>
<evidence type="ECO:0000256" key="1">
    <source>
        <dbReference type="SAM" id="MobiDB-lite"/>
    </source>
</evidence>
<dbReference type="Proteomes" id="UP000681425">
    <property type="component" value="Chromosome"/>
</dbReference>
<dbReference type="InterPro" id="IPR010982">
    <property type="entry name" value="Lambda_DNA-bd_dom_sf"/>
</dbReference>
<dbReference type="GO" id="GO:0003677">
    <property type="term" value="F:DNA binding"/>
    <property type="evidence" value="ECO:0007669"/>
    <property type="project" value="InterPro"/>
</dbReference>
<dbReference type="CDD" id="cd00093">
    <property type="entry name" value="HTH_XRE"/>
    <property type="match status" value="1"/>
</dbReference>
<evidence type="ECO:0000313" key="4">
    <source>
        <dbReference type="Proteomes" id="UP000681425"/>
    </source>
</evidence>
<organism evidence="3 4">
    <name type="scientific">Sphingobium phenoxybenzoativorans</name>
    <dbReference type="NCBI Taxonomy" id="1592790"/>
    <lineage>
        <taxon>Bacteria</taxon>
        <taxon>Pseudomonadati</taxon>
        <taxon>Pseudomonadota</taxon>
        <taxon>Alphaproteobacteria</taxon>
        <taxon>Sphingomonadales</taxon>
        <taxon>Sphingomonadaceae</taxon>
        <taxon>Sphingobium</taxon>
    </lineage>
</organism>
<dbReference type="SMART" id="SM00530">
    <property type="entry name" value="HTH_XRE"/>
    <property type="match status" value="1"/>
</dbReference>
<evidence type="ECO:0000259" key="2">
    <source>
        <dbReference type="PROSITE" id="PS50943"/>
    </source>
</evidence>